<dbReference type="SMART" id="SM00857">
    <property type="entry name" value="Resolvase"/>
    <property type="match status" value="1"/>
</dbReference>
<dbReference type="Gene3D" id="3.40.50.1390">
    <property type="entry name" value="Resolvase, N-terminal catalytic domain"/>
    <property type="match status" value="1"/>
</dbReference>
<gene>
    <name evidence="7" type="primary">hin_3</name>
    <name evidence="7" type="ORF">AMURIS_02820</name>
</gene>
<keyword evidence="8" id="KW-1185">Reference proteome</keyword>
<dbReference type="PANTHER" id="PTHR30461">
    <property type="entry name" value="DNA-INVERTASE FROM LAMBDOID PROPHAGE"/>
    <property type="match status" value="1"/>
</dbReference>
<dbReference type="OrthoDB" id="9781670at2"/>
<dbReference type="Proteomes" id="UP000236311">
    <property type="component" value="Unassembled WGS sequence"/>
</dbReference>
<dbReference type="GO" id="GO:0000150">
    <property type="term" value="F:DNA strand exchange activity"/>
    <property type="evidence" value="ECO:0007669"/>
    <property type="project" value="InterPro"/>
</dbReference>
<feature type="active site" description="O-(5'-phospho-DNA)-serine intermediate" evidence="4 5">
    <location>
        <position position="14"/>
    </location>
</feature>
<dbReference type="EMBL" id="OFSM01000013">
    <property type="protein sequence ID" value="SOY30097.1"/>
    <property type="molecule type" value="Genomic_DNA"/>
</dbReference>
<dbReference type="InterPro" id="IPR038109">
    <property type="entry name" value="DNA_bind_recomb_sf"/>
</dbReference>
<dbReference type="InterPro" id="IPR050639">
    <property type="entry name" value="SSR_resolvase"/>
</dbReference>
<accession>A0A2K4ZHY6</accession>
<evidence type="ECO:0000256" key="5">
    <source>
        <dbReference type="PROSITE-ProRule" id="PRU10137"/>
    </source>
</evidence>
<organism evidence="7 8">
    <name type="scientific">Acetatifactor muris</name>
    <dbReference type="NCBI Taxonomy" id="879566"/>
    <lineage>
        <taxon>Bacteria</taxon>
        <taxon>Bacillati</taxon>
        <taxon>Bacillota</taxon>
        <taxon>Clostridia</taxon>
        <taxon>Lachnospirales</taxon>
        <taxon>Lachnospiraceae</taxon>
        <taxon>Acetatifactor</taxon>
    </lineage>
</organism>
<dbReference type="PROSITE" id="PS00397">
    <property type="entry name" value="RECOMBINASES_1"/>
    <property type="match status" value="1"/>
</dbReference>
<dbReference type="CDD" id="cd03768">
    <property type="entry name" value="SR_ResInv"/>
    <property type="match status" value="1"/>
</dbReference>
<dbReference type="InterPro" id="IPR036162">
    <property type="entry name" value="Resolvase-like_N_sf"/>
</dbReference>
<dbReference type="PROSITE" id="PS51736">
    <property type="entry name" value="RECOMBINASES_3"/>
    <property type="match status" value="1"/>
</dbReference>
<name>A0A2K4ZHY6_9FIRM</name>
<evidence type="ECO:0000313" key="7">
    <source>
        <dbReference type="EMBL" id="SOY30097.1"/>
    </source>
</evidence>
<dbReference type="SUPFAM" id="SSF53041">
    <property type="entry name" value="Resolvase-like"/>
    <property type="match status" value="1"/>
</dbReference>
<evidence type="ECO:0000256" key="4">
    <source>
        <dbReference type="PIRSR" id="PIRSR606118-50"/>
    </source>
</evidence>
<evidence type="ECO:0000256" key="3">
    <source>
        <dbReference type="ARBA" id="ARBA00023172"/>
    </source>
</evidence>
<keyword evidence="1" id="KW-0229">DNA integration</keyword>
<feature type="domain" description="Resolvase/invertase-type recombinase catalytic" evidence="6">
    <location>
        <begin position="6"/>
        <end position="154"/>
    </location>
</feature>
<evidence type="ECO:0000256" key="2">
    <source>
        <dbReference type="ARBA" id="ARBA00023125"/>
    </source>
</evidence>
<proteinExistence type="predicted"/>
<dbReference type="InterPro" id="IPR006118">
    <property type="entry name" value="Recombinase_CS"/>
</dbReference>
<keyword evidence="2" id="KW-0238">DNA-binding</keyword>
<protein>
    <submittedName>
        <fullName evidence="7">DNA-invertase hin</fullName>
    </submittedName>
</protein>
<dbReference type="AlphaFoldDB" id="A0A2K4ZHY6"/>
<dbReference type="RefSeq" id="WP_103240154.1">
    <property type="nucleotide sequence ID" value="NZ_JANJZD010000012.1"/>
</dbReference>
<dbReference type="GO" id="GO:0015074">
    <property type="term" value="P:DNA integration"/>
    <property type="evidence" value="ECO:0007669"/>
    <property type="project" value="UniProtKB-KW"/>
</dbReference>
<dbReference type="Pfam" id="PF00239">
    <property type="entry name" value="Resolvase"/>
    <property type="match status" value="1"/>
</dbReference>
<evidence type="ECO:0000256" key="1">
    <source>
        <dbReference type="ARBA" id="ARBA00022908"/>
    </source>
</evidence>
<evidence type="ECO:0000259" key="6">
    <source>
        <dbReference type="PROSITE" id="PS51736"/>
    </source>
</evidence>
<dbReference type="PANTHER" id="PTHR30461:SF23">
    <property type="entry name" value="DNA RECOMBINASE-RELATED"/>
    <property type="match status" value="1"/>
</dbReference>
<evidence type="ECO:0000313" key="8">
    <source>
        <dbReference type="Proteomes" id="UP000236311"/>
    </source>
</evidence>
<keyword evidence="3" id="KW-0233">DNA recombination</keyword>
<dbReference type="InterPro" id="IPR006119">
    <property type="entry name" value="Resolv_N"/>
</dbReference>
<sequence length="240" mass="26359">MNLPELVAGYVRVSTVEQAEEGYSIQEQSEKIKSYCKAMGWELASIQSDPGYSGATLDRPGINQVIKDVQGGYVKKVIVWKLDRLSRSQKDTLVLLEDVFLQNGCNFVSIMESFDTATPFGRCIVGILAAFAQMERENIKARLVMGKQAGLKEGNYYSGITPIGYKSELQENGKRMLIVDPFTSQAVKDMYKLYSSGRSLGEVGAYIQKSTVSIQSLIVATLLPPAPGFSAIRYMPAGSL</sequence>
<reference evidence="7 8" key="1">
    <citation type="submission" date="2018-01" db="EMBL/GenBank/DDBJ databases">
        <authorList>
            <person name="Gaut B.S."/>
            <person name="Morton B.R."/>
            <person name="Clegg M.T."/>
            <person name="Duvall M.R."/>
        </authorList>
    </citation>
    <scope>NUCLEOTIDE SEQUENCE [LARGE SCALE GENOMIC DNA]</scope>
    <source>
        <strain evidence="7">GP69</strain>
    </source>
</reference>
<dbReference type="Gene3D" id="3.90.1750.20">
    <property type="entry name" value="Putative Large Serine Recombinase, Chain B, Domain 2"/>
    <property type="match status" value="1"/>
</dbReference>
<dbReference type="GO" id="GO:0003677">
    <property type="term" value="F:DNA binding"/>
    <property type="evidence" value="ECO:0007669"/>
    <property type="project" value="UniProtKB-KW"/>
</dbReference>